<dbReference type="CDD" id="cd01066">
    <property type="entry name" value="APP_MetAP"/>
    <property type="match status" value="1"/>
</dbReference>
<dbReference type="Gene3D" id="3.40.350.10">
    <property type="entry name" value="Creatinase/prolidase N-terminal domain"/>
    <property type="match status" value="1"/>
</dbReference>
<dbReference type="InterPro" id="IPR029149">
    <property type="entry name" value="Creatin/AminoP/Spt16_N"/>
</dbReference>
<proteinExistence type="predicted"/>
<name>A0A5K7ZX49_9BACT</name>
<dbReference type="Gene3D" id="3.90.230.10">
    <property type="entry name" value="Creatinase/methionine aminopeptidase superfamily"/>
    <property type="match status" value="1"/>
</dbReference>
<dbReference type="InterPro" id="IPR000587">
    <property type="entry name" value="Creatinase_N"/>
</dbReference>
<accession>A0A5K7ZX49</accession>
<organism evidence="3 4">
    <name type="scientific">Desulfosarcina ovata subsp. sediminis</name>
    <dbReference type="NCBI Taxonomy" id="885957"/>
    <lineage>
        <taxon>Bacteria</taxon>
        <taxon>Pseudomonadati</taxon>
        <taxon>Thermodesulfobacteriota</taxon>
        <taxon>Desulfobacteria</taxon>
        <taxon>Desulfobacterales</taxon>
        <taxon>Desulfosarcinaceae</taxon>
        <taxon>Desulfosarcina</taxon>
    </lineage>
</organism>
<dbReference type="InterPro" id="IPR050659">
    <property type="entry name" value="Peptidase_M24B"/>
</dbReference>
<feature type="domain" description="Creatinase N-terminal" evidence="2">
    <location>
        <begin position="15"/>
        <end position="140"/>
    </location>
</feature>
<gene>
    <name evidence="3" type="ORF">DSCO28_53640</name>
</gene>
<dbReference type="PANTHER" id="PTHR46112">
    <property type="entry name" value="AMINOPEPTIDASE"/>
    <property type="match status" value="1"/>
</dbReference>
<dbReference type="Pfam" id="PF00557">
    <property type="entry name" value="Peptidase_M24"/>
    <property type="match status" value="1"/>
</dbReference>
<dbReference type="SUPFAM" id="SSF53092">
    <property type="entry name" value="Creatinase/prolidase N-terminal domain"/>
    <property type="match status" value="1"/>
</dbReference>
<dbReference type="EMBL" id="AP021876">
    <property type="protein sequence ID" value="BBO84798.1"/>
    <property type="molecule type" value="Genomic_DNA"/>
</dbReference>
<reference evidence="3 4" key="1">
    <citation type="submission" date="2019-11" db="EMBL/GenBank/DDBJ databases">
        <title>Comparative genomics of hydrocarbon-degrading Desulfosarcina strains.</title>
        <authorList>
            <person name="Watanabe M."/>
            <person name="Kojima H."/>
            <person name="Fukui M."/>
        </authorList>
    </citation>
    <scope>NUCLEOTIDE SEQUENCE [LARGE SCALE GENOMIC DNA]</scope>
    <source>
        <strain evidence="3 4">28bB2T</strain>
    </source>
</reference>
<evidence type="ECO:0000259" key="1">
    <source>
        <dbReference type="Pfam" id="PF00557"/>
    </source>
</evidence>
<dbReference type="KEGG" id="dov:DSCO28_53640"/>
<protein>
    <submittedName>
        <fullName evidence="3">Peptidase M24</fullName>
    </submittedName>
</protein>
<dbReference type="RefSeq" id="WP_155324608.1">
    <property type="nucleotide sequence ID" value="NZ_AP021876.1"/>
</dbReference>
<dbReference type="PANTHER" id="PTHR46112:SF2">
    <property type="entry name" value="XAA-PRO AMINOPEPTIDASE P-RELATED"/>
    <property type="match status" value="1"/>
</dbReference>
<dbReference type="InterPro" id="IPR000994">
    <property type="entry name" value="Pept_M24"/>
</dbReference>
<dbReference type="InterPro" id="IPR036005">
    <property type="entry name" value="Creatinase/aminopeptidase-like"/>
</dbReference>
<evidence type="ECO:0000313" key="4">
    <source>
        <dbReference type="Proteomes" id="UP000425960"/>
    </source>
</evidence>
<dbReference type="SUPFAM" id="SSF55920">
    <property type="entry name" value="Creatinase/aminopeptidase"/>
    <property type="match status" value="1"/>
</dbReference>
<evidence type="ECO:0000259" key="2">
    <source>
        <dbReference type="Pfam" id="PF01321"/>
    </source>
</evidence>
<dbReference type="AlphaFoldDB" id="A0A5K7ZX49"/>
<evidence type="ECO:0000313" key="3">
    <source>
        <dbReference type="EMBL" id="BBO84798.1"/>
    </source>
</evidence>
<dbReference type="Proteomes" id="UP000425960">
    <property type="component" value="Chromosome"/>
</dbReference>
<dbReference type="Pfam" id="PF01321">
    <property type="entry name" value="Creatinase_N"/>
    <property type="match status" value="1"/>
</dbReference>
<feature type="domain" description="Peptidase M24" evidence="1">
    <location>
        <begin position="147"/>
        <end position="382"/>
    </location>
</feature>
<sequence>MGRDFQVPADEIRWRQNRLQKQMQEKGIAGLLIVQRVDLFYFSGTSQSGFLYVPAEGQPLLMIKKYLPRARKESSLENIVGIHSIKSIPALIADTYGTMPDVLGLELDVLPVNYFYKLRNLLGVREVVDGSPLILGTRMIKSAWEVEQMRRAAAMSYKTFEYMAGAIRTGLSEIEFTGMYEAFARKQGHGAMLRVRDFLTEGYAWHLLSGWSGGMVGVLDSPASGEGTSAAFPCGAGHKLLAADEPIMIDFSCVLNGYHMDETRMFAIGSMPERAMQACQAAVAIHDAVLDHVKPGVAIGELFDVSVAKAAALGYADQYLGPPDNKVTFIGHGVGLELVEAPIIAKGRKDVLKPGMTLALEPKMVFENEFSAGIEDVFLVTETGYEMVSQVPGKVFVCHPS</sequence>